<dbReference type="OrthoDB" id="47375at2759"/>
<comment type="similarity">
    <text evidence="1">Belongs to the glycosyltransferase 25 family.</text>
</comment>
<keyword evidence="3" id="KW-0808">Transferase</keyword>
<evidence type="ECO:0000259" key="5">
    <source>
        <dbReference type="Pfam" id="PF01755"/>
    </source>
</evidence>
<evidence type="ECO:0000256" key="2">
    <source>
        <dbReference type="ARBA" id="ARBA00022676"/>
    </source>
</evidence>
<evidence type="ECO:0000313" key="6">
    <source>
        <dbReference type="EMBL" id="RDW64044.1"/>
    </source>
</evidence>
<feature type="domain" description="Glycosyl transferase family 25" evidence="5">
    <location>
        <begin position="73"/>
        <end position="274"/>
    </location>
</feature>
<name>A0A3D8QRC1_9HELO</name>
<proteinExistence type="inferred from homology"/>
<gene>
    <name evidence="6" type="ORF">BP5796_10546</name>
</gene>
<evidence type="ECO:0000313" key="7">
    <source>
        <dbReference type="Proteomes" id="UP000256328"/>
    </source>
</evidence>
<sequence>MAILSVTVNPTRKIMKPSKPHFIGAVAAALLFIVLVFSHGSLPGGRFEGYRGTTEGVANNTLMHVMNETLGFQQIFVMALPERSDRRDAMSLQASFTGIKFKWIQGVKGETVPEKAVPPAWPIAADKKGVLGSWRGHMNIIQKVAKDNIQSALIMEDDADWDVMLKSQLLEFARGTRYLQHAQQDSVSPYGDDWDILWLGICKSKNDDGKDQQYYIINKDPTVVPAELRTATGRLPSLPPQVLTDKYTRVIYEPYGGGCTYGYAVSLRGARALLYSQGLTTEGTTMDKALKRLCKKSTFNTRCFAPYPALIGTHKPAGDSSRDSDREESAGAIREKAVTQNIVYSTRLNLENMVRQKAIESQYPEDTLFPSYNDSIEIPQGYGTMVSKEQFAMQDKLVS</sequence>
<evidence type="ECO:0000256" key="4">
    <source>
        <dbReference type="SAM" id="Phobius"/>
    </source>
</evidence>
<dbReference type="AlphaFoldDB" id="A0A3D8QRC1"/>
<dbReference type="CDD" id="cd06532">
    <property type="entry name" value="Glyco_transf_25"/>
    <property type="match status" value="1"/>
</dbReference>
<protein>
    <recommendedName>
        <fullName evidence="5">Glycosyl transferase family 25 domain-containing protein</fullName>
    </recommendedName>
</protein>
<dbReference type="PANTHER" id="PTHR10730:SF53">
    <property type="entry name" value="GLYCOSYLTRANSFERASE 25 FAMILY MEMBER"/>
    <property type="match status" value="1"/>
</dbReference>
<organism evidence="6 7">
    <name type="scientific">Coleophoma crateriformis</name>
    <dbReference type="NCBI Taxonomy" id="565419"/>
    <lineage>
        <taxon>Eukaryota</taxon>
        <taxon>Fungi</taxon>
        <taxon>Dikarya</taxon>
        <taxon>Ascomycota</taxon>
        <taxon>Pezizomycotina</taxon>
        <taxon>Leotiomycetes</taxon>
        <taxon>Helotiales</taxon>
        <taxon>Dermateaceae</taxon>
        <taxon>Coleophoma</taxon>
    </lineage>
</organism>
<keyword evidence="2" id="KW-0328">Glycosyltransferase</keyword>
<dbReference type="Pfam" id="PF01755">
    <property type="entry name" value="Glyco_transf_25"/>
    <property type="match status" value="1"/>
</dbReference>
<accession>A0A3D8QRC1</accession>
<dbReference type="InterPro" id="IPR050757">
    <property type="entry name" value="Collagen_mod_GT25"/>
</dbReference>
<keyword evidence="7" id="KW-1185">Reference proteome</keyword>
<evidence type="ECO:0000256" key="3">
    <source>
        <dbReference type="ARBA" id="ARBA00022679"/>
    </source>
</evidence>
<reference evidence="6 7" key="1">
    <citation type="journal article" date="2018" name="IMA Fungus">
        <title>IMA Genome-F 9: Draft genome sequence of Annulohypoxylon stygium, Aspergillus mulundensis, Berkeleyomyces basicola (syn. Thielaviopsis basicola), Ceratocystis smalleyi, two Cercospora beticola strains, Coleophoma cylindrospora, Fusarium fracticaudum, Phialophora cf. hyalina, and Morchella septimelata.</title>
        <authorList>
            <person name="Wingfield B.D."/>
            <person name="Bills G.F."/>
            <person name="Dong Y."/>
            <person name="Huang W."/>
            <person name="Nel W.J."/>
            <person name="Swalarsk-Parry B.S."/>
            <person name="Vaghefi N."/>
            <person name="Wilken P.M."/>
            <person name="An Z."/>
            <person name="de Beer Z.W."/>
            <person name="De Vos L."/>
            <person name="Chen L."/>
            <person name="Duong T.A."/>
            <person name="Gao Y."/>
            <person name="Hammerbacher A."/>
            <person name="Kikkert J.R."/>
            <person name="Li Y."/>
            <person name="Li H."/>
            <person name="Li K."/>
            <person name="Li Q."/>
            <person name="Liu X."/>
            <person name="Ma X."/>
            <person name="Naidoo K."/>
            <person name="Pethybridge S.J."/>
            <person name="Sun J."/>
            <person name="Steenkamp E.T."/>
            <person name="van der Nest M.A."/>
            <person name="van Wyk S."/>
            <person name="Wingfield M.J."/>
            <person name="Xiong C."/>
            <person name="Yue Q."/>
            <person name="Zhang X."/>
        </authorList>
    </citation>
    <scope>NUCLEOTIDE SEQUENCE [LARGE SCALE GENOMIC DNA]</scope>
    <source>
        <strain evidence="6 7">BP5796</strain>
    </source>
</reference>
<keyword evidence="4" id="KW-0812">Transmembrane</keyword>
<dbReference type="InterPro" id="IPR002654">
    <property type="entry name" value="Glyco_trans_25"/>
</dbReference>
<keyword evidence="4" id="KW-0472">Membrane</keyword>
<dbReference type="GO" id="GO:0016740">
    <property type="term" value="F:transferase activity"/>
    <property type="evidence" value="ECO:0007669"/>
    <property type="project" value="UniProtKB-KW"/>
</dbReference>
<dbReference type="EMBL" id="PDLN01000016">
    <property type="protein sequence ID" value="RDW64044.1"/>
    <property type="molecule type" value="Genomic_DNA"/>
</dbReference>
<comment type="caution">
    <text evidence="6">The sequence shown here is derived from an EMBL/GenBank/DDBJ whole genome shotgun (WGS) entry which is preliminary data.</text>
</comment>
<evidence type="ECO:0000256" key="1">
    <source>
        <dbReference type="ARBA" id="ARBA00006721"/>
    </source>
</evidence>
<dbReference type="Proteomes" id="UP000256328">
    <property type="component" value="Unassembled WGS sequence"/>
</dbReference>
<feature type="transmembrane region" description="Helical" evidence="4">
    <location>
        <begin position="21"/>
        <end position="42"/>
    </location>
</feature>
<dbReference type="PANTHER" id="PTHR10730">
    <property type="entry name" value="PROCOLLAGEN-LYSINE,2-OXOGLUTARATE 5-DIOXYGENASE/GLYCOSYLTRANSFERASE 25 FAMILY MEMBER"/>
    <property type="match status" value="1"/>
</dbReference>
<keyword evidence="4" id="KW-1133">Transmembrane helix</keyword>